<dbReference type="EMBL" id="VYZN01000012">
    <property type="protein sequence ID" value="KAE9541572.1"/>
    <property type="molecule type" value="Genomic_DNA"/>
</dbReference>
<keyword evidence="2" id="KW-1185">Reference proteome</keyword>
<name>A0A6G0TYP9_APHGL</name>
<accession>A0A6G0TYP9</accession>
<evidence type="ECO:0000313" key="1">
    <source>
        <dbReference type="EMBL" id="KAE9541572.1"/>
    </source>
</evidence>
<proteinExistence type="predicted"/>
<organism evidence="1 2">
    <name type="scientific">Aphis glycines</name>
    <name type="common">Soybean aphid</name>
    <dbReference type="NCBI Taxonomy" id="307491"/>
    <lineage>
        <taxon>Eukaryota</taxon>
        <taxon>Metazoa</taxon>
        <taxon>Ecdysozoa</taxon>
        <taxon>Arthropoda</taxon>
        <taxon>Hexapoda</taxon>
        <taxon>Insecta</taxon>
        <taxon>Pterygota</taxon>
        <taxon>Neoptera</taxon>
        <taxon>Paraneoptera</taxon>
        <taxon>Hemiptera</taxon>
        <taxon>Sternorrhyncha</taxon>
        <taxon>Aphidomorpha</taxon>
        <taxon>Aphidoidea</taxon>
        <taxon>Aphididae</taxon>
        <taxon>Aphidini</taxon>
        <taxon>Aphis</taxon>
        <taxon>Aphis</taxon>
    </lineage>
</organism>
<dbReference type="Proteomes" id="UP000475862">
    <property type="component" value="Unassembled WGS sequence"/>
</dbReference>
<evidence type="ECO:0000313" key="2">
    <source>
        <dbReference type="Proteomes" id="UP000475862"/>
    </source>
</evidence>
<sequence length="171" mass="20713">MHITVIKILYSRFLKTECNGSYLESKSSLKSYRKIKMLAFDYSNFFELMTCDFLYWHYYCLIVKMLMGSKVKSSHFLRKLLMLELKEQVHYKSKHLILNIFEFIFDCKIYLRKLCGTVTVYFKYNLSPFLIFTNVMSSEFTIFISHKFINYWTEMKISQLQKVGCHWLKKI</sequence>
<dbReference type="AlphaFoldDB" id="A0A6G0TYP9"/>
<gene>
    <name evidence="1" type="ORF">AGLY_003563</name>
</gene>
<reference evidence="1 2" key="1">
    <citation type="submission" date="2019-08" db="EMBL/GenBank/DDBJ databases">
        <title>The genome of the soybean aphid Biotype 1, its phylome, world population structure and adaptation to the North American continent.</title>
        <authorList>
            <person name="Giordano R."/>
            <person name="Donthu R.K."/>
            <person name="Hernandez A.G."/>
            <person name="Wright C.L."/>
            <person name="Zimin A.V."/>
        </authorList>
    </citation>
    <scope>NUCLEOTIDE SEQUENCE [LARGE SCALE GENOMIC DNA]</scope>
    <source>
        <tissue evidence="1">Whole aphids</tissue>
    </source>
</reference>
<protein>
    <submittedName>
        <fullName evidence="1">Uncharacterized protein</fullName>
    </submittedName>
</protein>
<comment type="caution">
    <text evidence="1">The sequence shown here is derived from an EMBL/GenBank/DDBJ whole genome shotgun (WGS) entry which is preliminary data.</text>
</comment>